<dbReference type="Proteomes" id="UP000269208">
    <property type="component" value="Chromosome"/>
</dbReference>
<dbReference type="InterPro" id="IPR027417">
    <property type="entry name" value="P-loop_NTPase"/>
</dbReference>
<evidence type="ECO:0000313" key="4">
    <source>
        <dbReference type="EMBL" id="VEB61586.1"/>
    </source>
</evidence>
<dbReference type="InterPro" id="IPR050206">
    <property type="entry name" value="FtsK/SpoIIIE/SftA"/>
</dbReference>
<dbReference type="EMBL" id="LR134190">
    <property type="protein sequence ID" value="VEB61586.1"/>
    <property type="molecule type" value="Genomic_DNA"/>
</dbReference>
<feature type="domain" description="FtsK" evidence="3">
    <location>
        <begin position="1"/>
        <end position="115"/>
    </location>
</feature>
<dbReference type="GO" id="GO:0003677">
    <property type="term" value="F:DNA binding"/>
    <property type="evidence" value="ECO:0007669"/>
    <property type="project" value="InterPro"/>
</dbReference>
<dbReference type="AlphaFoldDB" id="A0A3S4KCV3"/>
<dbReference type="InterPro" id="IPR002543">
    <property type="entry name" value="FtsK_dom"/>
</dbReference>
<evidence type="ECO:0000259" key="3">
    <source>
        <dbReference type="Pfam" id="PF01580"/>
    </source>
</evidence>
<organism evidence="4 5">
    <name type="scientific">Salmonella enterica I</name>
    <dbReference type="NCBI Taxonomy" id="59201"/>
    <lineage>
        <taxon>Bacteria</taxon>
        <taxon>Pseudomonadati</taxon>
        <taxon>Pseudomonadota</taxon>
        <taxon>Gammaproteobacteria</taxon>
        <taxon>Enterobacterales</taxon>
        <taxon>Enterobacteriaceae</taxon>
        <taxon>Salmonella</taxon>
    </lineage>
</organism>
<evidence type="ECO:0000256" key="1">
    <source>
        <dbReference type="ARBA" id="ARBA00022741"/>
    </source>
</evidence>
<sequence length="117" mass="13379">MILSMLYKAQPEDVRFIMIDPKMLELSVYEGIPHLLTEVVTDMKDAANALRWSVNEMERRYKLMSALGVRNLAGYNEKIAEAARMGRPIPDPYWKPGDSMDVQHPVLEKLPYIVVTG</sequence>
<proteinExistence type="predicted"/>
<dbReference type="PANTHER" id="PTHR22683">
    <property type="entry name" value="SPORULATION PROTEIN RELATED"/>
    <property type="match status" value="1"/>
</dbReference>
<name>A0A3S4KCV3_SALET</name>
<dbReference type="PANTHER" id="PTHR22683:SF41">
    <property type="entry name" value="DNA TRANSLOCASE FTSK"/>
    <property type="match status" value="1"/>
</dbReference>
<dbReference type="Pfam" id="PF01580">
    <property type="entry name" value="FtsK_SpoIIIE"/>
    <property type="match status" value="1"/>
</dbReference>
<protein>
    <submittedName>
        <fullName evidence="4">DNA translocase ftsK</fullName>
    </submittedName>
</protein>
<reference evidence="4 5" key="1">
    <citation type="submission" date="2018-12" db="EMBL/GenBank/DDBJ databases">
        <authorList>
            <consortium name="Pathogen Informatics"/>
        </authorList>
    </citation>
    <scope>NUCLEOTIDE SEQUENCE [LARGE SCALE GENOMIC DNA]</scope>
    <source>
        <strain evidence="4 5">NCTC6754</strain>
    </source>
</reference>
<dbReference type="SUPFAM" id="SSF52540">
    <property type="entry name" value="P-loop containing nucleoside triphosphate hydrolases"/>
    <property type="match status" value="1"/>
</dbReference>
<gene>
    <name evidence="4" type="primary">ftsK_3</name>
    <name evidence="4" type="ORF">NCTC6754_07027</name>
</gene>
<evidence type="ECO:0000256" key="2">
    <source>
        <dbReference type="ARBA" id="ARBA00022840"/>
    </source>
</evidence>
<keyword evidence="1" id="KW-0547">Nucleotide-binding</keyword>
<evidence type="ECO:0000313" key="5">
    <source>
        <dbReference type="Proteomes" id="UP000269208"/>
    </source>
</evidence>
<keyword evidence="2" id="KW-0067">ATP-binding</keyword>
<accession>A0A3S4KCV3</accession>
<dbReference type="Gene3D" id="3.40.50.300">
    <property type="entry name" value="P-loop containing nucleotide triphosphate hydrolases"/>
    <property type="match status" value="1"/>
</dbReference>
<dbReference type="GO" id="GO:0005524">
    <property type="term" value="F:ATP binding"/>
    <property type="evidence" value="ECO:0007669"/>
    <property type="project" value="UniProtKB-KW"/>
</dbReference>